<evidence type="ECO:0000313" key="1">
    <source>
        <dbReference type="EMBL" id="KAA5606149.1"/>
    </source>
</evidence>
<reference evidence="1 2" key="1">
    <citation type="submission" date="2019-09" db="EMBL/GenBank/DDBJ databases">
        <title>Genome sequence of Roseospira marina, one of the more divergent members of the non-sulfur purple photosynthetic bacterial family, the Rhodospirillaceae.</title>
        <authorList>
            <person name="Meyer T."/>
            <person name="Kyndt J."/>
        </authorList>
    </citation>
    <scope>NUCLEOTIDE SEQUENCE [LARGE SCALE GENOMIC DNA]</scope>
    <source>
        <strain evidence="1 2">DSM 15113</strain>
    </source>
</reference>
<sequence>MVTAGDGDGGDNGVLGDRVHQADLARGAVGDRGRLSTDELLDLARHRSEQSRASLATFMMELLDGRPGRLSPSERALLSDILQTLIYKVERSIRDRLVQVLAETKSCPHDLIWFLANEPIEIAYPILLRSRVLRDEDLVELVKHKAIEHRMTIAKRPGLSQSVSHIIAEVGESNVVVELLRNHDAAIAEATLAYLVERARTERSFHEPLVRRPELTPELARKLCHWVSAALRQYILITWNIPASVIDEGLDTVLKDTDLGPEDDCIEGRADTLSQAVADDRDRVRRLIMSAMDGRDIRLAVSLISSALGLRKVLVRRILFEPASESLAIVCTALGMTRHEYLDFCRVSARLRTHAFDDPGEDPTALADFFDRVDEETARAVVSHWSRQPGFLGAVRDLESWQDE</sequence>
<gene>
    <name evidence="1" type="ORF">F1188_06890</name>
</gene>
<proteinExistence type="predicted"/>
<organism evidence="1 2">
    <name type="scientific">Roseospira marina</name>
    <dbReference type="NCBI Taxonomy" id="140057"/>
    <lineage>
        <taxon>Bacteria</taxon>
        <taxon>Pseudomonadati</taxon>
        <taxon>Pseudomonadota</taxon>
        <taxon>Alphaproteobacteria</taxon>
        <taxon>Rhodospirillales</taxon>
        <taxon>Rhodospirillaceae</taxon>
        <taxon>Roseospira</taxon>
    </lineage>
</organism>
<evidence type="ECO:0000313" key="2">
    <source>
        <dbReference type="Proteomes" id="UP000324065"/>
    </source>
</evidence>
<dbReference type="InterPro" id="IPR019285">
    <property type="entry name" value="DUF2336"/>
</dbReference>
<protein>
    <submittedName>
        <fullName evidence="1">DUF2336 domain-containing protein</fullName>
    </submittedName>
</protein>
<dbReference type="Pfam" id="PF10098">
    <property type="entry name" value="DUF2336"/>
    <property type="match status" value="1"/>
</dbReference>
<dbReference type="AlphaFoldDB" id="A0A5M6IEE2"/>
<dbReference type="EMBL" id="VWPJ01000005">
    <property type="protein sequence ID" value="KAA5606149.1"/>
    <property type="molecule type" value="Genomic_DNA"/>
</dbReference>
<dbReference type="OrthoDB" id="8478298at2"/>
<dbReference type="Proteomes" id="UP000324065">
    <property type="component" value="Unassembled WGS sequence"/>
</dbReference>
<keyword evidence="2" id="KW-1185">Reference proteome</keyword>
<name>A0A5M6IEE2_9PROT</name>
<comment type="caution">
    <text evidence="1">The sequence shown here is derived from an EMBL/GenBank/DDBJ whole genome shotgun (WGS) entry which is preliminary data.</text>
</comment>
<accession>A0A5M6IEE2</accession>